<dbReference type="Proteomes" id="UP000441522">
    <property type="component" value="Unassembled WGS sequence"/>
</dbReference>
<protein>
    <submittedName>
        <fullName evidence="1">Uncharacterized protein</fullName>
    </submittedName>
</protein>
<evidence type="ECO:0000313" key="2">
    <source>
        <dbReference type="Proteomes" id="UP000441522"/>
    </source>
</evidence>
<evidence type="ECO:0000313" key="1">
    <source>
        <dbReference type="EMBL" id="KAB3860973.1"/>
    </source>
</evidence>
<comment type="caution">
    <text evidence="1">The sequence shown here is derived from an EMBL/GenBank/DDBJ whole genome shotgun (WGS) entry which is preliminary data.</text>
</comment>
<dbReference type="EMBL" id="WCWW01000001">
    <property type="protein sequence ID" value="KAB3860973.1"/>
    <property type="molecule type" value="Genomic_DNA"/>
</dbReference>
<name>A0A380Z634_PHOVU</name>
<dbReference type="AlphaFoldDB" id="A0A380Z634"/>
<dbReference type="RefSeq" id="WP_115648810.1">
    <property type="nucleotide sequence ID" value="NZ_CP072234.1"/>
</dbReference>
<sequence>MAQNIAIENVNNEVANANEVQQLNNKKMEKVNETTVMKMQAVEEARQNLMRAKSVLEANKDAEANIKKSAQVNVGKAETAYFEALKKVELPATKIEVWNEVTNTAEQVIFTKEEKEIIIATSVYSMAVSKVNIECGKNLITNEKFDKVPLYITEATLFYNADIELKDLNGNIIPKDTPNVYVPVDTANGYWQWASYHEHNLNAIVKDDTKLIIENVRIKEFASLQEFGKYRGVNNVLSRGFNGLEKAGNAALATQQEFFSKVFQKALELKANISVITKYYNFGKTLSLKVWNSAMQGVCETQLEEYDLTVGDTIIKTLTDMKISKDTIRHRYMIDAITQLANYAPNGENKKIGLDETLSTIKTLNESSIKIINKVKSEPVNAIYSEMLTQYLKNKGIIKEEQAA</sequence>
<reference evidence="1 2" key="1">
    <citation type="journal article" date="2019" name="Nat. Med.">
        <title>A library of human gut bacterial isolates paired with longitudinal multiomics data enables mechanistic microbiome research.</title>
        <authorList>
            <person name="Poyet M."/>
            <person name="Groussin M."/>
            <person name="Gibbons S.M."/>
            <person name="Avila-Pacheco J."/>
            <person name="Jiang X."/>
            <person name="Kearney S.M."/>
            <person name="Perrotta A.R."/>
            <person name="Berdy B."/>
            <person name="Zhao S."/>
            <person name="Lieberman T.D."/>
            <person name="Swanson P.K."/>
            <person name="Smith M."/>
            <person name="Roesemann S."/>
            <person name="Alexander J.E."/>
            <person name="Rich S.A."/>
            <person name="Livny J."/>
            <person name="Vlamakis H."/>
            <person name="Clish C."/>
            <person name="Bullock K."/>
            <person name="Deik A."/>
            <person name="Scott J."/>
            <person name="Pierce K.A."/>
            <person name="Xavier R.J."/>
            <person name="Alm E.J."/>
        </authorList>
    </citation>
    <scope>NUCLEOTIDE SEQUENCE [LARGE SCALE GENOMIC DNA]</scope>
    <source>
        <strain evidence="1 2">BIOML-A5</strain>
    </source>
</reference>
<organism evidence="1 2">
    <name type="scientific">Phocaeicola vulgatus</name>
    <name type="common">Bacteroides vulgatus</name>
    <dbReference type="NCBI Taxonomy" id="821"/>
    <lineage>
        <taxon>Bacteria</taxon>
        <taxon>Pseudomonadati</taxon>
        <taxon>Bacteroidota</taxon>
        <taxon>Bacteroidia</taxon>
        <taxon>Bacteroidales</taxon>
        <taxon>Bacteroidaceae</taxon>
        <taxon>Phocaeicola</taxon>
    </lineage>
</organism>
<gene>
    <name evidence="1" type="ORF">GAS29_00955</name>
</gene>
<accession>A0A380Z634</accession>
<proteinExistence type="predicted"/>